<feature type="region of interest" description="Disordered" evidence="1">
    <location>
        <begin position="235"/>
        <end position="272"/>
    </location>
</feature>
<feature type="compositionally biased region" description="Low complexity" evidence="1">
    <location>
        <begin position="235"/>
        <end position="244"/>
    </location>
</feature>
<feature type="compositionally biased region" description="Low complexity" evidence="1">
    <location>
        <begin position="449"/>
        <end position="460"/>
    </location>
</feature>
<dbReference type="Proteomes" id="UP000695562">
    <property type="component" value="Unassembled WGS sequence"/>
</dbReference>
<feature type="region of interest" description="Disordered" evidence="1">
    <location>
        <begin position="1"/>
        <end position="107"/>
    </location>
</feature>
<feature type="compositionally biased region" description="Polar residues" evidence="1">
    <location>
        <begin position="490"/>
        <end position="509"/>
    </location>
</feature>
<feature type="compositionally biased region" description="Polar residues" evidence="1">
    <location>
        <begin position="461"/>
        <end position="476"/>
    </location>
</feature>
<feature type="region of interest" description="Disordered" evidence="1">
    <location>
        <begin position="318"/>
        <end position="378"/>
    </location>
</feature>
<evidence type="ECO:0000313" key="2">
    <source>
        <dbReference type="EMBL" id="KAF2069577.1"/>
    </source>
</evidence>
<reference evidence="2" key="1">
    <citation type="submission" date="2020-01" db="EMBL/GenBank/DDBJ databases">
        <title>Development of genomics and gene disruption for Polysphondylium violaceum indicates a role for the polyketide synthase stlB in stalk morphogenesis.</title>
        <authorList>
            <person name="Narita B."/>
            <person name="Kawabe Y."/>
            <person name="Kin K."/>
            <person name="Saito T."/>
            <person name="Gibbs R."/>
            <person name="Kuspa A."/>
            <person name="Muzny D."/>
            <person name="Queller D."/>
            <person name="Richards S."/>
            <person name="Strassman J."/>
            <person name="Sucgang R."/>
            <person name="Worley K."/>
            <person name="Schaap P."/>
        </authorList>
    </citation>
    <scope>NUCLEOTIDE SEQUENCE</scope>
    <source>
        <strain evidence="2">QSvi11</strain>
    </source>
</reference>
<gene>
    <name evidence="2" type="ORF">CYY_009103</name>
</gene>
<comment type="caution">
    <text evidence="2">The sequence shown here is derived from an EMBL/GenBank/DDBJ whole genome shotgun (WGS) entry which is preliminary data.</text>
</comment>
<feature type="compositionally biased region" description="Basic and acidic residues" evidence="1">
    <location>
        <begin position="318"/>
        <end position="328"/>
    </location>
</feature>
<dbReference type="EMBL" id="AJWJ01000637">
    <property type="protein sequence ID" value="KAF2069577.1"/>
    <property type="molecule type" value="Genomic_DNA"/>
</dbReference>
<feature type="region of interest" description="Disordered" evidence="1">
    <location>
        <begin position="439"/>
        <end position="510"/>
    </location>
</feature>
<proteinExistence type="predicted"/>
<accession>A0A8J4PM52</accession>
<evidence type="ECO:0000256" key="1">
    <source>
        <dbReference type="SAM" id="MobiDB-lite"/>
    </source>
</evidence>
<organism evidence="2 3">
    <name type="scientific">Polysphondylium violaceum</name>
    <dbReference type="NCBI Taxonomy" id="133409"/>
    <lineage>
        <taxon>Eukaryota</taxon>
        <taxon>Amoebozoa</taxon>
        <taxon>Evosea</taxon>
        <taxon>Eumycetozoa</taxon>
        <taxon>Dictyostelia</taxon>
        <taxon>Dictyosteliales</taxon>
        <taxon>Dictyosteliaceae</taxon>
        <taxon>Polysphondylium</taxon>
    </lineage>
</organism>
<keyword evidence="3" id="KW-1185">Reference proteome</keyword>
<name>A0A8J4PM52_9MYCE</name>
<feature type="compositionally biased region" description="Low complexity" evidence="1">
    <location>
        <begin position="87"/>
        <end position="96"/>
    </location>
</feature>
<feature type="compositionally biased region" description="Low complexity" evidence="1">
    <location>
        <begin position="12"/>
        <end position="57"/>
    </location>
</feature>
<dbReference type="AlphaFoldDB" id="A0A8J4PM52"/>
<sequence>MNSKRKKTDFVSPIKSKLTPSSPKKSSTSTTSTPTPTTKSPIKSKLTGIIIPSTSSPPSSPKKSIKPTSSATTLSTPKSKLGGIVFPSSLASTPSPTKKKKSFNFQSPKKLDSSNVLDSIESNIDNQLVFQYIPKLENNDDNNDEQTSNNETISTCNSILDYIFKLNEPVTIDQLLSINKKVKQEHINDLVQLNLIKEIPIMNQKNEKVITLYTSITWFKSLSFINNIELQKIESSNNSSNNNSTAKAVSNHLNTPKKSLKRKNENTLISSLSPTLSNQKNIRETEDLNNILDNELNKLANEKKRLLKSIQDKKNQLEQLKEKEERSKLSTTATTATTTKKPTILEKIKKQKRASFNRENGDHDDGDEHDAHQDSSNQYLDEKRLDVLTLKWKKISQNTITSFHEFVLNVLKLQENDGLGASMYSNPTPVSTNSFDSYGGGGGYKNRQKSSSFSGGFVKSNQYQSEESDKYTSNSNDYDDTQDHYKEQQQQEGYENDENSIYSETNQPPQEKILITSKLYIIKSFGFDPEFLDYDKDEDDFIKKETTTTSTATKGKNTKNK</sequence>
<feature type="compositionally biased region" description="Polar residues" evidence="1">
    <location>
        <begin position="245"/>
        <end position="257"/>
    </location>
</feature>
<protein>
    <submittedName>
        <fullName evidence="2">Uncharacterized protein</fullName>
    </submittedName>
</protein>
<dbReference type="OrthoDB" id="10687429at2759"/>
<evidence type="ECO:0000313" key="3">
    <source>
        <dbReference type="Proteomes" id="UP000695562"/>
    </source>
</evidence>